<evidence type="ECO:0000313" key="1">
    <source>
        <dbReference type="EMBL" id="KAF3455504.1"/>
    </source>
</evidence>
<evidence type="ECO:0000313" key="2">
    <source>
        <dbReference type="Proteomes" id="UP000796880"/>
    </source>
</evidence>
<accession>A0A8K0HQ17</accession>
<reference evidence="1" key="1">
    <citation type="submission" date="2020-03" db="EMBL/GenBank/DDBJ databases">
        <title>A high-quality chromosome-level genome assembly of a woody plant with both climbing and erect habits, Rhamnella rubrinervis.</title>
        <authorList>
            <person name="Lu Z."/>
            <person name="Yang Y."/>
            <person name="Zhu X."/>
            <person name="Sun Y."/>
        </authorList>
    </citation>
    <scope>NUCLEOTIDE SEQUENCE</scope>
    <source>
        <strain evidence="1">BYM</strain>
        <tissue evidence="1">Leaf</tissue>
    </source>
</reference>
<dbReference type="EMBL" id="VOIH02000001">
    <property type="protein sequence ID" value="KAF3455504.1"/>
    <property type="molecule type" value="Genomic_DNA"/>
</dbReference>
<gene>
    <name evidence="1" type="ORF">FNV43_RR00134</name>
</gene>
<name>A0A8K0HQ17_9ROSA</name>
<protein>
    <submittedName>
        <fullName evidence="1">Uncharacterized protein</fullName>
    </submittedName>
</protein>
<dbReference type="Proteomes" id="UP000796880">
    <property type="component" value="Unassembled WGS sequence"/>
</dbReference>
<sequence>MPYCARWSRRYSSRGVDSSSVAGYGAVVVREDRSKPLAVIVARSYHVRHPTSKPTEDIGRPSRPIVRTIMVSSAR</sequence>
<comment type="caution">
    <text evidence="1">The sequence shown here is derived from an EMBL/GenBank/DDBJ whole genome shotgun (WGS) entry which is preliminary data.</text>
</comment>
<organism evidence="1 2">
    <name type="scientific">Rhamnella rubrinervis</name>
    <dbReference type="NCBI Taxonomy" id="2594499"/>
    <lineage>
        <taxon>Eukaryota</taxon>
        <taxon>Viridiplantae</taxon>
        <taxon>Streptophyta</taxon>
        <taxon>Embryophyta</taxon>
        <taxon>Tracheophyta</taxon>
        <taxon>Spermatophyta</taxon>
        <taxon>Magnoliopsida</taxon>
        <taxon>eudicotyledons</taxon>
        <taxon>Gunneridae</taxon>
        <taxon>Pentapetalae</taxon>
        <taxon>rosids</taxon>
        <taxon>fabids</taxon>
        <taxon>Rosales</taxon>
        <taxon>Rhamnaceae</taxon>
        <taxon>rhamnoid group</taxon>
        <taxon>Rhamneae</taxon>
        <taxon>Rhamnella</taxon>
    </lineage>
</organism>
<proteinExistence type="predicted"/>
<dbReference type="AlphaFoldDB" id="A0A8K0HQ17"/>
<keyword evidence="2" id="KW-1185">Reference proteome</keyword>